<comment type="caution">
    <text evidence="2">The sequence shown here is derived from an EMBL/GenBank/DDBJ whole genome shotgun (WGS) entry which is preliminary data.</text>
</comment>
<evidence type="ECO:0000259" key="1">
    <source>
        <dbReference type="Pfam" id="PF13676"/>
    </source>
</evidence>
<dbReference type="GO" id="GO:0007165">
    <property type="term" value="P:signal transduction"/>
    <property type="evidence" value="ECO:0007669"/>
    <property type="project" value="InterPro"/>
</dbReference>
<dbReference type="Pfam" id="PF13676">
    <property type="entry name" value="TIR_2"/>
    <property type="match status" value="1"/>
</dbReference>
<dbReference type="OrthoDB" id="3654490at2"/>
<name>A0A545AIY8_9ACTN</name>
<dbReference type="Gene3D" id="3.40.50.10140">
    <property type="entry name" value="Toll/interleukin-1 receptor homology (TIR) domain"/>
    <property type="match status" value="1"/>
</dbReference>
<keyword evidence="3" id="KW-1185">Reference proteome</keyword>
<accession>A0A545AIY8</accession>
<dbReference type="InterPro" id="IPR035897">
    <property type="entry name" value="Toll_tir_struct_dom_sf"/>
</dbReference>
<dbReference type="Proteomes" id="UP000317982">
    <property type="component" value="Unassembled WGS sequence"/>
</dbReference>
<keyword evidence="2" id="KW-0675">Receptor</keyword>
<sequence>MAAAYLRAALGALIGRQNIFMDVDSVKPGEDFVEKMLAGVTAADVVLVVIGKNWLNATGADERRRIDDPEDYVRLEVEAALELGKRVIPVLVSGAEMPRANALPASVAPLTRRNGLTLGHTTFDADIDRIAGAVGVPPQ</sequence>
<dbReference type="InParanoid" id="A0A545AIY8"/>
<evidence type="ECO:0000313" key="3">
    <source>
        <dbReference type="Proteomes" id="UP000317982"/>
    </source>
</evidence>
<dbReference type="AlphaFoldDB" id="A0A545AIY8"/>
<reference evidence="2 3" key="1">
    <citation type="submission" date="2019-07" db="EMBL/GenBank/DDBJ databases">
        <title>Cryptosporangium phraense sp. nov., isolated from plant litter.</title>
        <authorList>
            <person name="Suriyachadkun C."/>
        </authorList>
    </citation>
    <scope>NUCLEOTIDE SEQUENCE [LARGE SCALE GENOMIC DNA]</scope>
    <source>
        <strain evidence="2 3">A-T 5661</strain>
    </source>
</reference>
<feature type="domain" description="TIR" evidence="1">
    <location>
        <begin position="18"/>
        <end position="99"/>
    </location>
</feature>
<organism evidence="2 3">
    <name type="scientific">Cryptosporangium phraense</name>
    <dbReference type="NCBI Taxonomy" id="2593070"/>
    <lineage>
        <taxon>Bacteria</taxon>
        <taxon>Bacillati</taxon>
        <taxon>Actinomycetota</taxon>
        <taxon>Actinomycetes</taxon>
        <taxon>Cryptosporangiales</taxon>
        <taxon>Cryptosporangiaceae</taxon>
        <taxon>Cryptosporangium</taxon>
    </lineage>
</organism>
<gene>
    <name evidence="2" type="ORF">FL583_30315</name>
</gene>
<protein>
    <submittedName>
        <fullName evidence="2">Toll/interleukin-1 receptor domain-containing protein</fullName>
    </submittedName>
</protein>
<evidence type="ECO:0000313" key="2">
    <source>
        <dbReference type="EMBL" id="TQS41220.1"/>
    </source>
</evidence>
<dbReference type="EMBL" id="VIRS01000028">
    <property type="protein sequence ID" value="TQS41220.1"/>
    <property type="molecule type" value="Genomic_DNA"/>
</dbReference>
<proteinExistence type="predicted"/>
<dbReference type="SUPFAM" id="SSF52200">
    <property type="entry name" value="Toll/Interleukin receptor TIR domain"/>
    <property type="match status" value="1"/>
</dbReference>
<dbReference type="InterPro" id="IPR000157">
    <property type="entry name" value="TIR_dom"/>
</dbReference>